<organism evidence="1 2">
    <name type="scientific">Polarella glacialis</name>
    <name type="common">Dinoflagellate</name>
    <dbReference type="NCBI Taxonomy" id="89957"/>
    <lineage>
        <taxon>Eukaryota</taxon>
        <taxon>Sar</taxon>
        <taxon>Alveolata</taxon>
        <taxon>Dinophyceae</taxon>
        <taxon>Suessiales</taxon>
        <taxon>Suessiaceae</taxon>
        <taxon>Polarella</taxon>
    </lineage>
</organism>
<reference evidence="1" key="1">
    <citation type="submission" date="2021-02" db="EMBL/GenBank/DDBJ databases">
        <authorList>
            <person name="Dougan E. K."/>
            <person name="Rhodes N."/>
            <person name="Thang M."/>
            <person name="Chan C."/>
        </authorList>
    </citation>
    <scope>NUCLEOTIDE SEQUENCE</scope>
</reference>
<evidence type="ECO:0000313" key="1">
    <source>
        <dbReference type="EMBL" id="CAE8723791.1"/>
    </source>
</evidence>
<name>A0A813LBZ0_POLGL</name>
<evidence type="ECO:0000313" key="2">
    <source>
        <dbReference type="Proteomes" id="UP000626109"/>
    </source>
</evidence>
<sequence length="239" mass="27097">TTYIESRDLFHCCERGMALQYYKFVTIDLRLEGYNVFQIADLEMSYSGKPLVFNLGNDGCIGQSCPLDVDTAYSIDGDAPDKELPQNILDMNLETKWLDYKKSPAIIRLAKKKPIHNYRLRTANDEAIRDPVLWNLQGSPDYVNWVIMHEVANRTLGEALVPLNRSTWSTNFTIEIPCYAPTQAFIPNSPNITCQEGDILRSGSNCTTLCNDGFTPSIRTLLCKRAQLYPDSFYNCIAD</sequence>
<feature type="non-terminal residue" evidence="1">
    <location>
        <position position="1"/>
    </location>
</feature>
<gene>
    <name evidence="1" type="ORF">PGLA2088_LOCUS43357</name>
</gene>
<accession>A0A813LBZ0</accession>
<dbReference type="EMBL" id="CAJNNW010034754">
    <property type="protein sequence ID" value="CAE8723791.1"/>
    <property type="molecule type" value="Genomic_DNA"/>
</dbReference>
<comment type="caution">
    <text evidence="1">The sequence shown here is derived from an EMBL/GenBank/DDBJ whole genome shotgun (WGS) entry which is preliminary data.</text>
</comment>
<dbReference type="AlphaFoldDB" id="A0A813LBZ0"/>
<proteinExistence type="predicted"/>
<dbReference type="Proteomes" id="UP000626109">
    <property type="component" value="Unassembled WGS sequence"/>
</dbReference>
<protein>
    <submittedName>
        <fullName evidence="1">Uncharacterized protein</fullName>
    </submittedName>
</protein>